<dbReference type="Proteomes" id="UP000595278">
    <property type="component" value="Chromosome"/>
</dbReference>
<dbReference type="EMBL" id="CP067393">
    <property type="protein sequence ID" value="QQP85010.1"/>
    <property type="molecule type" value="Genomic_DNA"/>
</dbReference>
<name>A0A974RWC1_9GAMM</name>
<gene>
    <name evidence="1" type="ORF">JHT90_11515</name>
</gene>
<evidence type="ECO:0000313" key="2">
    <source>
        <dbReference type="Proteomes" id="UP000595278"/>
    </source>
</evidence>
<accession>A0A974RWC1</accession>
<protein>
    <submittedName>
        <fullName evidence="1">Uncharacterized protein</fullName>
    </submittedName>
</protein>
<dbReference type="KEGG" id="eaz:JHT90_11515"/>
<keyword evidence="2" id="KW-1185">Reference proteome</keyword>
<reference evidence="1 2" key="1">
    <citation type="submission" date="2021-01" db="EMBL/GenBank/DDBJ databases">
        <title>Entomomonas sp. F2A isolated from a house cricket (Acheta domesticus).</title>
        <authorList>
            <person name="Spergser J."/>
            <person name="Busse H.-J."/>
        </authorList>
    </citation>
    <scope>NUCLEOTIDE SEQUENCE [LARGE SCALE GENOMIC DNA]</scope>
    <source>
        <strain evidence="1 2">F2A</strain>
    </source>
</reference>
<evidence type="ECO:0000313" key="1">
    <source>
        <dbReference type="EMBL" id="QQP85010.1"/>
    </source>
</evidence>
<proteinExistence type="predicted"/>
<organism evidence="1 2">
    <name type="scientific">Entomomonas asaccharolytica</name>
    <dbReference type="NCBI Taxonomy" id="2785331"/>
    <lineage>
        <taxon>Bacteria</taxon>
        <taxon>Pseudomonadati</taxon>
        <taxon>Pseudomonadota</taxon>
        <taxon>Gammaproteobacteria</taxon>
        <taxon>Pseudomonadales</taxon>
        <taxon>Pseudomonadaceae</taxon>
        <taxon>Entomomonas</taxon>
    </lineage>
</organism>
<sequence>MNKLIKTGIYSYIPEIPAEAGRPAFCRVEYKLHTEIVFENGTVRFVSEYRPETVCYPAIPGKPAVPSQESVKPMTGWNAGAVSVVSFADNCQFSFNVPQNFIGIICGLSDGKDIRNYYHVAHGFLFKVNELDGSLHSYIIESGVIKQIVNVELMYRPRFMIRALSGEISYFAEIDGEFETVYKSNNTIKGNIFAESTLYMINDFVDNPEFISIDNNLAIAKITMTGGFSNIDSNLLNGVMPALTGELDVGNYFFNPLNLKGNFFQEFYGGFESAIPIQTEPFTSDPSPPIQIGVFLGMMPALVQLPMLAINGGVADLALTPIPLRNMIMSDRKYYAEFINQLPLPTGSFTSSNETGDTIDLQEYIVINTEQTTDSITVLLFTETIEIQDSIEVALVFTIDGNESIYINEQIDFATTLQLLFEEKIKLISQVSPQDTKNYQYAVNVANFALSLYDNFDFTSFANCNGVTYGIKSDGLYRLTGITDNGQLINAELDIGAKDWGMPNIKRVSSAYLGIRSDGDVYLKVVVDDKHTNVYRFEDTQSQRRTFMAKGVAGRYWRMNLVLEDITYAEIDSLEFEVGLSQRRIRR</sequence>
<dbReference type="AlphaFoldDB" id="A0A974RWC1"/>
<dbReference type="RefSeq" id="WP_201091090.1">
    <property type="nucleotide sequence ID" value="NZ_CP067393.1"/>
</dbReference>